<dbReference type="SMART" id="SM00612">
    <property type="entry name" value="Kelch"/>
    <property type="match status" value="4"/>
</dbReference>
<organism evidence="6 7">
    <name type="scientific">Paenibacillus rigui</name>
    <dbReference type="NCBI Taxonomy" id="554312"/>
    <lineage>
        <taxon>Bacteria</taxon>
        <taxon>Bacillati</taxon>
        <taxon>Bacillota</taxon>
        <taxon>Bacilli</taxon>
        <taxon>Bacillales</taxon>
        <taxon>Paenibacillaceae</taxon>
        <taxon>Paenibacillus</taxon>
    </lineage>
</organism>
<dbReference type="SUPFAM" id="SSF117281">
    <property type="entry name" value="Kelch motif"/>
    <property type="match status" value="1"/>
</dbReference>
<dbReference type="Pfam" id="PF01344">
    <property type="entry name" value="Kelch_1"/>
    <property type="match status" value="1"/>
</dbReference>
<keyword evidence="7" id="KW-1185">Reference proteome</keyword>
<dbReference type="EMBL" id="NMQW01000077">
    <property type="protein sequence ID" value="OXM82388.1"/>
    <property type="molecule type" value="Genomic_DNA"/>
</dbReference>
<dbReference type="NCBIfam" id="NF047446">
    <property type="entry name" value="barrel_OmpL47"/>
    <property type="match status" value="9"/>
</dbReference>
<feature type="region of interest" description="Disordered" evidence="3">
    <location>
        <begin position="2106"/>
        <end position="2125"/>
    </location>
</feature>
<reference evidence="6 7" key="1">
    <citation type="submission" date="2017-07" db="EMBL/GenBank/DDBJ databases">
        <title>Genome sequencing and assembly of Paenibacillus rigui.</title>
        <authorList>
            <person name="Mayilraj S."/>
        </authorList>
    </citation>
    <scope>NUCLEOTIDE SEQUENCE [LARGE SCALE GENOMIC DNA]</scope>
    <source>
        <strain evidence="6 7">JCM 16352</strain>
    </source>
</reference>
<proteinExistence type="predicted"/>
<evidence type="ECO:0000313" key="7">
    <source>
        <dbReference type="Proteomes" id="UP000215509"/>
    </source>
</evidence>
<sequence>MIKNLIRGLFMLAVFCICLLAGCVRLAHAAVLVEPLPSSANLPETITGVSASTMLTGNEILVTGGQTNSNGFAKHSYIFNPGTQTWASYAPVLQLAYHKQSMLNDGKVMVTGGNSFVSGTGYVYNNQARIYSPYSNAWTNGANLPKNILGNAQSTLGDGRVMIVGGSNEIYSAGSSELYSNTYIYDPSANRWDEMAPLPIGIYGAAQSTLKDGRVLLTGGLSGYVYSFNAYIYDPSNNTWTKVSSLPYTGGDIFFRHAQLTLANGKVLVMGNYNYYLYDSDTNTWTQDNVNEPNLVTANLVAVGNTAYVIGGYHYSDYSTNTTVYKLTFDFNAPTAPVINGAGAGWSASDTELTIIPGTDAESGVSRTEYSLSGATTLGWTVYNSGDTIAITNAGQTNISARTVDQSGNISTVAAASVKIDRTAPTAPVVNRSAASWTASDVNVTLTAGTDTGGSGVNRTEYSLSGATTLDWTAYTGQITVTSEGQTTVSARTIDNVGNLSTVSTAVVSIDKTTPAAPSVTPASASWSKTDVTVTIVAGTDTVSGVNRVEYKLSGATTANWTTYTGPVTISADGQTVVDARTVDHANNVSANGTATVKLDKTQPTAPAVTPSTTSWSAAANVQVTVTGGADSGSGVNRTEYSLSGATALGWTTYTGPVSVAAEGQTTVSARTVDQAGNISATSTGTVKIDRTAPSVAVINPASGGWTSSNVSVTMTAGADSGSGVSRVEYSLSGATTLGWTTYIGAVAIAAEGQTTVSARTVDQAGNNSTVSTSVVSIDKTAPGAPALSPSTSTPWTSAASLSVTATAGTDAGGSGVNRTEYQLSGATTLGWTTYTGPVVITAEGPTTVSARSVDFAGNVSATVTVGVNLDRSAPAVPTIQPSTTAWSSSNVSVTITAGTDTGGSGVNRAEYSLSGATMLGWTAVTGAVTVSAEGQTTVSARTVDNAGNVSTVAAANVRIDKTAPTLPGVTPSTVGWTSAASVSVTVAAGTDTSGSGVSRTEYSLSGAATAGWTTYTAPITVSAQGQTTVSARTVDQAGNTSAVKTTVVSIDRTAPTVPTVVPDTTAWTSAAGVPVTITAGTDAGGSGVSRTEYSLSGASTLDWTTYTGALTVTSEGRTTISARTVDQAGNVGPITTAAVQMDRTAPGTPVITSPAGDSWTRQPMPQIEGTAEAGAAVLLTLDGNVLAPVTANGSGQWTYTFSAVLADGPHALKAAVKDAAGNLSGETETVAFTIDTVPPAPPIISAPVNSAILASPAILVTGLAEAGSNVTVYMDQSAVASIAADAGGSWTYPYIGTPEDGIHTWKAEAADRAGNVSPASTIISWKLDTQAPPAPLIVSPVHSSLSVNNKPVISGTAEAGTSVTVRIDGTDATSVTADGGGLWSFTPADAFTDGPHTIEATAEDAAGNRSPASAKALIRIDTQAPEAPEWISPPDGAILNTSIPAMQGSAEAGASVQLIIDEVSAGSVTADSGGGWTFTPVSALGEGPHRVKAIAVDAGGNASPVSAVRTFTMDTVAPAAPAVVYPARGTVTNAARPSISGSSEASVTVSVYLDGIQAAEVTADSSGAWSYVPAILLGAGQHTVQAQAVDAAGNAGPLSIEQPFTIVSDNAGLHTLELSGMALNETVTSTTYEYTAHVPYEVTSTWITATPLDPKASVQLKKNGRPAANPVSLQVGTQTFTVEVTAQDGMTVQPYTVTVARGPSREVGLSELTIQPAALLPRFDAGVTTYTSTVTNDVYAITVKAKAASGEAALIINDTAFTGNEGTLRTDLKVGSNPITVTVTAQDGVSTQSYYIDVNRVPSSNVLLNGLQLSAGNLEPRFDSGRVRYQATVDHRTASTTVTASVYDRNATLTVNGQPAASGQASQPIALQTGLNPITVKVTAQDRVSVQSYTIDGFREPSPNVSLTGLELSGGLPTPAFASGITAYELRVGSGVDHTTVTASVYDPAVRLQVNGVTVASGEASEPIALQVGLNTIVLTVTSPDASTKLMYTVTVQRLSKSGSKGGPSGTPVVEVPPSPKPPVPEIPAIPEKPAEPSGYSPCTAASSPAARFADMAGHWAQQDVSAASGCGIVSGFEDGTFRPDAPVTRAQFVVMLMQAQGAQSEAGQASRQGQGAGSTHFADGNSIPAWASSAVSEAERNRIALGYEDGTFRPNAFVTRAEMITMAAKAFRLEPASPDAANAQFTDAADIPDWSKGYIAAARQKGFVQGREQGAFIPQAHSTRAEAVALLLRMVRSL</sequence>
<dbReference type="OrthoDB" id="2479526at2"/>
<feature type="domain" description="SLH" evidence="5">
    <location>
        <begin position="2120"/>
        <end position="2183"/>
    </location>
</feature>
<dbReference type="Pfam" id="PF00395">
    <property type="entry name" value="SLH"/>
    <property type="match status" value="3"/>
</dbReference>
<dbReference type="InterPro" id="IPR006652">
    <property type="entry name" value="Kelch_1"/>
</dbReference>
<dbReference type="InterPro" id="IPR015915">
    <property type="entry name" value="Kelch-typ_b-propeller"/>
</dbReference>
<evidence type="ECO:0000256" key="2">
    <source>
        <dbReference type="ARBA" id="ARBA00022737"/>
    </source>
</evidence>
<keyword evidence="2" id="KW-0677">Repeat</keyword>
<evidence type="ECO:0000259" key="5">
    <source>
        <dbReference type="PROSITE" id="PS51272"/>
    </source>
</evidence>
<dbReference type="Proteomes" id="UP000215509">
    <property type="component" value="Unassembled WGS sequence"/>
</dbReference>
<feature type="domain" description="SLH" evidence="5">
    <location>
        <begin position="2049"/>
        <end position="2112"/>
    </location>
</feature>
<dbReference type="InterPro" id="IPR058094">
    <property type="entry name" value="Ig-like_OmpL47-like"/>
</dbReference>
<evidence type="ECO:0000256" key="1">
    <source>
        <dbReference type="ARBA" id="ARBA00022441"/>
    </source>
</evidence>
<gene>
    <name evidence="6" type="ORF">CF651_31255</name>
</gene>
<dbReference type="Gene3D" id="2.120.10.80">
    <property type="entry name" value="Kelch-type beta propeller"/>
    <property type="match status" value="1"/>
</dbReference>
<feature type="compositionally biased region" description="Pro residues" evidence="3">
    <location>
        <begin position="2016"/>
        <end position="2027"/>
    </location>
</feature>
<dbReference type="PROSITE" id="PS51257">
    <property type="entry name" value="PROKAR_LIPOPROTEIN"/>
    <property type="match status" value="1"/>
</dbReference>
<dbReference type="InterPro" id="IPR037293">
    <property type="entry name" value="Gal_Oxidase_central_sf"/>
</dbReference>
<dbReference type="InterPro" id="IPR044016">
    <property type="entry name" value="Big_13"/>
</dbReference>
<evidence type="ECO:0000256" key="4">
    <source>
        <dbReference type="SAM" id="SignalP"/>
    </source>
</evidence>
<dbReference type="Gene3D" id="2.60.40.10">
    <property type="entry name" value="Immunoglobulins"/>
    <property type="match status" value="6"/>
</dbReference>
<dbReference type="RefSeq" id="WP_094018781.1">
    <property type="nucleotide sequence ID" value="NZ_NMQW01000077.1"/>
</dbReference>
<protein>
    <recommendedName>
        <fullName evidence="5">SLH domain-containing protein</fullName>
    </recommendedName>
</protein>
<dbReference type="PANTHER" id="PTHR45632">
    <property type="entry name" value="LD33804P"/>
    <property type="match status" value="1"/>
</dbReference>
<dbReference type="InterPro" id="IPR025883">
    <property type="entry name" value="Cadherin-like_domain"/>
</dbReference>
<dbReference type="Pfam" id="PF19077">
    <property type="entry name" value="Big_13"/>
    <property type="match status" value="5"/>
</dbReference>
<dbReference type="PROSITE" id="PS51272">
    <property type="entry name" value="SLH"/>
    <property type="match status" value="3"/>
</dbReference>
<evidence type="ECO:0000256" key="3">
    <source>
        <dbReference type="SAM" id="MobiDB-lite"/>
    </source>
</evidence>
<feature type="region of interest" description="Disordered" evidence="3">
    <location>
        <begin position="2001"/>
        <end position="2027"/>
    </location>
</feature>
<accession>A0A229UG74</accession>
<evidence type="ECO:0000313" key="6">
    <source>
        <dbReference type="EMBL" id="OXM82388.1"/>
    </source>
</evidence>
<dbReference type="PANTHER" id="PTHR45632:SF3">
    <property type="entry name" value="KELCH-LIKE PROTEIN 32"/>
    <property type="match status" value="1"/>
</dbReference>
<feature type="domain" description="SLH" evidence="5">
    <location>
        <begin position="2184"/>
        <end position="2240"/>
    </location>
</feature>
<dbReference type="Gene3D" id="2.130.10.80">
    <property type="entry name" value="Galactose oxidase/kelch, beta-propeller"/>
    <property type="match status" value="1"/>
</dbReference>
<name>A0A229UG74_9BACL</name>
<feature type="compositionally biased region" description="Low complexity" evidence="3">
    <location>
        <begin position="2106"/>
        <end position="2115"/>
    </location>
</feature>
<dbReference type="InterPro" id="IPR013783">
    <property type="entry name" value="Ig-like_fold"/>
</dbReference>
<dbReference type="Pfam" id="PF12733">
    <property type="entry name" value="Cadherin-like"/>
    <property type="match status" value="4"/>
</dbReference>
<dbReference type="Gene3D" id="3.30.1920.20">
    <property type="match status" value="1"/>
</dbReference>
<comment type="caution">
    <text evidence="6">The sequence shown here is derived from an EMBL/GenBank/DDBJ whole genome shotgun (WGS) entry which is preliminary data.</text>
</comment>
<keyword evidence="1" id="KW-0880">Kelch repeat</keyword>
<dbReference type="InterPro" id="IPR001119">
    <property type="entry name" value="SLH_dom"/>
</dbReference>
<dbReference type="NCBIfam" id="NF033510">
    <property type="entry name" value="Ca_tandemer"/>
    <property type="match status" value="5"/>
</dbReference>
<keyword evidence="4" id="KW-0732">Signal</keyword>
<feature type="chain" id="PRO_5012036815" description="SLH domain-containing protein" evidence="4">
    <location>
        <begin position="30"/>
        <end position="2240"/>
    </location>
</feature>
<feature type="signal peptide" evidence="4">
    <location>
        <begin position="1"/>
        <end position="29"/>
    </location>
</feature>